<feature type="transmembrane region" description="Helical" evidence="1">
    <location>
        <begin position="14"/>
        <end position="35"/>
    </location>
</feature>
<feature type="transmembrane region" description="Helical" evidence="1">
    <location>
        <begin position="64"/>
        <end position="83"/>
    </location>
</feature>
<feature type="transmembrane region" description="Helical" evidence="1">
    <location>
        <begin position="89"/>
        <end position="109"/>
    </location>
</feature>
<dbReference type="InterPro" id="IPR012340">
    <property type="entry name" value="NA-bd_OB-fold"/>
</dbReference>
<evidence type="ECO:0000313" key="3">
    <source>
        <dbReference type="Proteomes" id="UP001416393"/>
    </source>
</evidence>
<organism evidence="2 3">
    <name type="scientific">Mariniflexile soesokkakense</name>
    <dbReference type="NCBI Taxonomy" id="1343160"/>
    <lineage>
        <taxon>Bacteria</taxon>
        <taxon>Pseudomonadati</taxon>
        <taxon>Bacteroidota</taxon>
        <taxon>Flavobacteriia</taxon>
        <taxon>Flavobacteriales</taxon>
        <taxon>Flavobacteriaceae</taxon>
        <taxon>Mariniflexile</taxon>
    </lineage>
</organism>
<evidence type="ECO:0000256" key="1">
    <source>
        <dbReference type="SAM" id="Phobius"/>
    </source>
</evidence>
<keyword evidence="1" id="KW-0812">Transmembrane</keyword>
<dbReference type="RefSeq" id="WP_346241750.1">
    <property type="nucleotide sequence ID" value="NZ_JAZHYP010000003.1"/>
</dbReference>
<dbReference type="Gene3D" id="2.40.50.140">
    <property type="entry name" value="Nucleic acid-binding proteins"/>
    <property type="match status" value="1"/>
</dbReference>
<reference evidence="2 3" key="1">
    <citation type="submission" date="2024-01" db="EMBL/GenBank/DDBJ databases">
        <title>Mariniflexile litorale sp. nov., isolated from the shallow sediments of the Sea of Japan.</title>
        <authorList>
            <person name="Romanenko L."/>
            <person name="Bystritskaya E."/>
            <person name="Isaeva M."/>
        </authorList>
    </citation>
    <scope>NUCLEOTIDE SEQUENCE [LARGE SCALE GENOMIC DNA]</scope>
    <source>
        <strain evidence="2 3">KCTC 32427</strain>
    </source>
</reference>
<dbReference type="Proteomes" id="UP001416393">
    <property type="component" value="Unassembled WGS sequence"/>
</dbReference>
<comment type="caution">
    <text evidence="2">The sequence shown here is derived from an EMBL/GenBank/DDBJ whole genome shotgun (WGS) entry which is preliminary data.</text>
</comment>
<keyword evidence="1" id="KW-1133">Transmembrane helix</keyword>
<proteinExistence type="predicted"/>
<gene>
    <name evidence="2" type="ORF">VP395_09505</name>
</gene>
<keyword evidence="3" id="KW-1185">Reference proteome</keyword>
<keyword evidence="1" id="KW-0472">Membrane</keyword>
<evidence type="ECO:0000313" key="2">
    <source>
        <dbReference type="EMBL" id="MEN3323962.1"/>
    </source>
</evidence>
<sequence length="190" mass="20909">MTDWFFNLELFPKIYWSIALLGSLIFIIMMALTFLGGETDNLDTDTEIESDTGMGFQFITFKNLIGFFTLFGWSGVACIDAGLSKPLTIVISLVCGLIMMTIMAAMFYYMRKLNDSGTLNFKNAVGSVGEVYLTIGANRSSMGKVHIKIQGALRELEALTDADTNLKSSAVIKVKDVTENGILIVELLTK</sequence>
<dbReference type="EMBL" id="JAZHYP010000003">
    <property type="protein sequence ID" value="MEN3323962.1"/>
    <property type="molecule type" value="Genomic_DNA"/>
</dbReference>
<evidence type="ECO:0008006" key="4">
    <source>
        <dbReference type="Google" id="ProtNLM"/>
    </source>
</evidence>
<protein>
    <recommendedName>
        <fullName evidence="4">NfeD-like C-terminal domain-containing protein</fullName>
    </recommendedName>
</protein>
<accession>A0ABV0AA37</accession>
<name>A0ABV0AA37_9FLAO</name>